<dbReference type="AlphaFoldDB" id="W4LYT4"/>
<keyword evidence="8" id="KW-1185">Reference proteome</keyword>
<keyword evidence="4" id="KW-0961">Cell wall biogenesis/degradation</keyword>
<dbReference type="Gene3D" id="2.40.40.10">
    <property type="entry name" value="RlpA-like domain"/>
    <property type="match status" value="1"/>
</dbReference>
<dbReference type="Pfam" id="PF03562">
    <property type="entry name" value="MltA"/>
    <property type="match status" value="1"/>
</dbReference>
<evidence type="ECO:0000256" key="2">
    <source>
        <dbReference type="ARBA" id="ARBA00012587"/>
    </source>
</evidence>
<evidence type="ECO:0000259" key="6">
    <source>
        <dbReference type="SMART" id="SM00925"/>
    </source>
</evidence>
<dbReference type="PANTHER" id="PTHR30124">
    <property type="entry name" value="MEMBRANE-BOUND LYTIC MUREIN TRANSGLYCOSYLASE A"/>
    <property type="match status" value="1"/>
</dbReference>
<evidence type="ECO:0000256" key="1">
    <source>
        <dbReference type="ARBA" id="ARBA00001420"/>
    </source>
</evidence>
<dbReference type="HOGENOM" id="CLU_037751_1_1_7"/>
<evidence type="ECO:0000256" key="3">
    <source>
        <dbReference type="ARBA" id="ARBA00023239"/>
    </source>
</evidence>
<dbReference type="CDD" id="cd14668">
    <property type="entry name" value="mlta_B"/>
    <property type="match status" value="1"/>
</dbReference>
<dbReference type="GO" id="GO:0008933">
    <property type="term" value="F:peptidoglycan lytic transglycosylase activity"/>
    <property type="evidence" value="ECO:0007669"/>
    <property type="project" value="TreeGrafter"/>
</dbReference>
<comment type="catalytic activity">
    <reaction evidence="1">
        <text>Exolytic cleavage of the (1-&gt;4)-beta-glycosidic linkage between N-acetylmuramic acid (MurNAc) and N-acetylglucosamine (GlcNAc) residues in peptidoglycan, from either the reducing or the non-reducing ends of the peptidoglycan chains, with concomitant formation of a 1,6-anhydrobond in the MurNAc residue.</text>
        <dbReference type="EC" id="4.2.2.n1"/>
    </reaction>
</comment>
<dbReference type="GO" id="GO:0071555">
    <property type="term" value="P:cell wall organization"/>
    <property type="evidence" value="ECO:0007669"/>
    <property type="project" value="UniProtKB-KW"/>
</dbReference>
<gene>
    <name evidence="7" type="ORF">ETSY1_00655</name>
</gene>
<name>W4LYT4_ENTF1</name>
<dbReference type="CDD" id="cd14485">
    <property type="entry name" value="mltA_like_LT_A"/>
    <property type="match status" value="1"/>
</dbReference>
<reference evidence="7 8" key="1">
    <citation type="journal article" date="2014" name="Nature">
        <title>An environmental bacterial taxon with a large and distinct metabolic repertoire.</title>
        <authorList>
            <person name="Wilson M.C."/>
            <person name="Mori T."/>
            <person name="Ruckert C."/>
            <person name="Uria A.R."/>
            <person name="Helf M.J."/>
            <person name="Takada K."/>
            <person name="Gernert C."/>
            <person name="Steffens U.A."/>
            <person name="Heycke N."/>
            <person name="Schmitt S."/>
            <person name="Rinke C."/>
            <person name="Helfrich E.J."/>
            <person name="Brachmann A.O."/>
            <person name="Gurgui C."/>
            <person name="Wakimoto T."/>
            <person name="Kracht M."/>
            <person name="Crusemann M."/>
            <person name="Hentschel U."/>
            <person name="Abe I."/>
            <person name="Matsunaga S."/>
            <person name="Kalinowski J."/>
            <person name="Takeyama H."/>
            <person name="Piel J."/>
        </authorList>
    </citation>
    <scope>NUCLEOTIDE SEQUENCE [LARGE SCALE GENOMIC DNA]</scope>
    <source>
        <strain evidence="8">TSY1</strain>
    </source>
</reference>
<protein>
    <recommendedName>
        <fullName evidence="2">peptidoglycan lytic exotransglycosylase</fullName>
        <ecNumber evidence="2">4.2.2.n1</ecNumber>
    </recommendedName>
    <alternativeName>
        <fullName evidence="5">Murein hydrolase A</fullName>
    </alternativeName>
</protein>
<dbReference type="GO" id="GO:0019867">
    <property type="term" value="C:outer membrane"/>
    <property type="evidence" value="ECO:0007669"/>
    <property type="project" value="InterPro"/>
</dbReference>
<proteinExistence type="predicted"/>
<dbReference type="GO" id="GO:0009253">
    <property type="term" value="P:peptidoglycan catabolic process"/>
    <property type="evidence" value="ECO:0007669"/>
    <property type="project" value="TreeGrafter"/>
</dbReference>
<dbReference type="GO" id="GO:0004553">
    <property type="term" value="F:hydrolase activity, hydrolyzing O-glycosyl compounds"/>
    <property type="evidence" value="ECO:0007669"/>
    <property type="project" value="InterPro"/>
</dbReference>
<dbReference type="EC" id="4.2.2.n1" evidence="2"/>
<dbReference type="EMBL" id="AZHW01000065">
    <property type="protein sequence ID" value="ETX03254.1"/>
    <property type="molecule type" value="Genomic_DNA"/>
</dbReference>
<dbReference type="InterPro" id="IPR005300">
    <property type="entry name" value="MltA_B"/>
</dbReference>
<evidence type="ECO:0000313" key="7">
    <source>
        <dbReference type="EMBL" id="ETX03254.1"/>
    </source>
</evidence>
<dbReference type="InterPro" id="IPR026044">
    <property type="entry name" value="MltA"/>
</dbReference>
<accession>W4LYT4</accession>
<dbReference type="Proteomes" id="UP000019141">
    <property type="component" value="Unassembled WGS sequence"/>
</dbReference>
<dbReference type="PIRSF" id="PIRSF019422">
    <property type="entry name" value="MltA"/>
    <property type="match status" value="1"/>
</dbReference>
<dbReference type="PATRIC" id="fig|1429438.4.peg.318"/>
<dbReference type="PANTHER" id="PTHR30124:SF0">
    <property type="entry name" value="MEMBRANE-BOUND LYTIC MUREIN TRANSGLYCOSYLASE A"/>
    <property type="match status" value="1"/>
</dbReference>
<comment type="caution">
    <text evidence="7">The sequence shown here is derived from an EMBL/GenBank/DDBJ whole genome shotgun (WGS) entry which is preliminary data.</text>
</comment>
<evidence type="ECO:0000256" key="5">
    <source>
        <dbReference type="ARBA" id="ARBA00030918"/>
    </source>
</evidence>
<evidence type="ECO:0000313" key="8">
    <source>
        <dbReference type="Proteomes" id="UP000019141"/>
    </source>
</evidence>
<dbReference type="Gene3D" id="2.40.240.50">
    <property type="entry name" value="Barwin-like endoglucanases"/>
    <property type="match status" value="1"/>
</dbReference>
<dbReference type="SMART" id="SM00925">
    <property type="entry name" value="MltA"/>
    <property type="match status" value="1"/>
</dbReference>
<dbReference type="SUPFAM" id="SSF50685">
    <property type="entry name" value="Barwin-like endoglucanases"/>
    <property type="match status" value="1"/>
</dbReference>
<feature type="domain" description="Lytic transglycosylase MltA" evidence="6">
    <location>
        <begin position="62"/>
        <end position="220"/>
    </location>
</feature>
<sequence>MAGQHITAQRQRETLETFLHILDQSTTTEALNTAIHEHFDIVQASGRKGQGDVLFTSYYEAYLAGSLQPTAEFTYPLYTRPPDLIHIDLAQFRPDWSGERLSARLENGQVLPYYTRREIDFENKLDGRNLELVWLRDRVDGFFLHIQGSGTIHLPDGQLMRVNYAASNGHTYRSIGQFLIQQRHLTAKQVTMQSLQDYLRTHDEKQADIFSHNPRYIFFRQVREGPVGSLGLILVPGRSIATDPKLFPAAGLAFVQTQQPVLNAAHQVVGWKPLSRFVFNHDTGNAIKGPGRVDLFWGSGHAAAAAAGRIKHQGTLMFFVKRTAESSNR</sequence>
<organism evidence="7 8">
    <name type="scientific">Entotheonella factor</name>
    <dbReference type="NCBI Taxonomy" id="1429438"/>
    <lineage>
        <taxon>Bacteria</taxon>
        <taxon>Pseudomonadati</taxon>
        <taxon>Nitrospinota/Tectimicrobiota group</taxon>
        <taxon>Candidatus Tectimicrobiota</taxon>
        <taxon>Candidatus Entotheonellia</taxon>
        <taxon>Candidatus Entotheonellales</taxon>
        <taxon>Candidatus Entotheonellaceae</taxon>
        <taxon>Candidatus Entotheonella</taxon>
    </lineage>
</organism>
<dbReference type="Pfam" id="PF06725">
    <property type="entry name" value="3D"/>
    <property type="match status" value="1"/>
</dbReference>
<dbReference type="InterPro" id="IPR036908">
    <property type="entry name" value="RlpA-like_sf"/>
</dbReference>
<dbReference type="GO" id="GO:0009254">
    <property type="term" value="P:peptidoglycan turnover"/>
    <property type="evidence" value="ECO:0007669"/>
    <property type="project" value="InterPro"/>
</dbReference>
<keyword evidence="3" id="KW-0456">Lyase</keyword>
<dbReference type="InterPro" id="IPR010611">
    <property type="entry name" value="3D_dom"/>
</dbReference>
<evidence type="ECO:0000256" key="4">
    <source>
        <dbReference type="ARBA" id="ARBA00023316"/>
    </source>
</evidence>